<dbReference type="EMBL" id="FNDT01000004">
    <property type="protein sequence ID" value="SDH94828.1"/>
    <property type="molecule type" value="Genomic_DNA"/>
</dbReference>
<dbReference type="RefSeq" id="WP_090585428.1">
    <property type="nucleotide sequence ID" value="NZ_FNDT01000004.1"/>
</dbReference>
<proteinExistence type="predicted"/>
<reference evidence="1 2" key="1">
    <citation type="submission" date="2016-10" db="EMBL/GenBank/DDBJ databases">
        <authorList>
            <person name="de Groot N.N."/>
        </authorList>
    </citation>
    <scope>NUCLEOTIDE SEQUENCE [LARGE SCALE GENOMIC DNA]</scope>
    <source>
        <strain evidence="1 2">NP_1H</strain>
    </source>
</reference>
<dbReference type="OrthoDB" id="4923774at2"/>
<dbReference type="STRING" id="335973.SAMN04488693_104163"/>
<dbReference type="Proteomes" id="UP000199258">
    <property type="component" value="Unassembled WGS sequence"/>
</dbReference>
<organism evidence="1 2">
    <name type="scientific">Arthrobacter subterraneus</name>
    <dbReference type="NCBI Taxonomy" id="335973"/>
    <lineage>
        <taxon>Bacteria</taxon>
        <taxon>Bacillati</taxon>
        <taxon>Actinomycetota</taxon>
        <taxon>Actinomycetes</taxon>
        <taxon>Micrococcales</taxon>
        <taxon>Micrococcaceae</taxon>
        <taxon>Arthrobacter</taxon>
    </lineage>
</organism>
<dbReference type="SUPFAM" id="SSF81606">
    <property type="entry name" value="PP2C-like"/>
    <property type="match status" value="1"/>
</dbReference>
<name>A0A1G8GK84_9MICC</name>
<evidence type="ECO:0000313" key="2">
    <source>
        <dbReference type="Proteomes" id="UP000199258"/>
    </source>
</evidence>
<accession>A0A1G8GK84</accession>
<gene>
    <name evidence="1" type="ORF">SAMN04488693_104163</name>
</gene>
<evidence type="ECO:0008006" key="3">
    <source>
        <dbReference type="Google" id="ProtNLM"/>
    </source>
</evidence>
<protein>
    <recommendedName>
        <fullName evidence="3">Protein phosphatase 2C</fullName>
    </recommendedName>
</protein>
<dbReference type="InterPro" id="IPR036457">
    <property type="entry name" value="PPM-type-like_dom_sf"/>
</dbReference>
<evidence type="ECO:0000313" key="1">
    <source>
        <dbReference type="EMBL" id="SDH94828.1"/>
    </source>
</evidence>
<dbReference type="Gene3D" id="3.60.40.10">
    <property type="entry name" value="PPM-type phosphatase domain"/>
    <property type="match status" value="1"/>
</dbReference>
<keyword evidence="2" id="KW-1185">Reference proteome</keyword>
<sequence length="248" mass="25990">MNFRHISRVTTEGDNHVMEDACGYRANAAWMIDGATSLLDELDLPGESNPSWYAQVLGLALAESAGPEDPRAVLAAALAAVDELGHQLVGPESQRFPSAAVSLVTAGDGGALSVLSLADCHVVAALNSGEVVHVGEALAGSSWSADRLREARLARNTPEGVWVARREPAAAHHARLAVLEPAHTVALASDGAWRAVDLGLVSGPEEFLEAVQTPLGAQELMLILRTTQEEIGESADDASVLCVALEEH</sequence>
<dbReference type="AlphaFoldDB" id="A0A1G8GK84"/>